<gene>
    <name evidence="2" type="ORF">GCM10009639_35710</name>
</gene>
<accession>A0ABN1Y952</accession>
<organism evidence="2 3">
    <name type="scientific">Kitasatospora putterlickiae</name>
    <dbReference type="NCBI Taxonomy" id="221725"/>
    <lineage>
        <taxon>Bacteria</taxon>
        <taxon>Bacillati</taxon>
        <taxon>Actinomycetota</taxon>
        <taxon>Actinomycetes</taxon>
        <taxon>Kitasatosporales</taxon>
        <taxon>Streptomycetaceae</taxon>
        <taxon>Kitasatospora</taxon>
    </lineage>
</organism>
<keyword evidence="3" id="KW-1185">Reference proteome</keyword>
<proteinExistence type="predicted"/>
<sequence length="64" mass="6757">MPRTSVLASIVAVLALAAAVISLVQGWWLGLIWLPMAGIASNVLWMNVRREKLAKAAAEQTAGA</sequence>
<keyword evidence="1" id="KW-1133">Transmembrane helix</keyword>
<reference evidence="2 3" key="1">
    <citation type="journal article" date="2019" name="Int. J. Syst. Evol. Microbiol.">
        <title>The Global Catalogue of Microorganisms (GCM) 10K type strain sequencing project: providing services to taxonomists for standard genome sequencing and annotation.</title>
        <authorList>
            <consortium name="The Broad Institute Genomics Platform"/>
            <consortium name="The Broad Institute Genome Sequencing Center for Infectious Disease"/>
            <person name="Wu L."/>
            <person name="Ma J."/>
        </authorList>
    </citation>
    <scope>NUCLEOTIDE SEQUENCE [LARGE SCALE GENOMIC DNA]</scope>
    <source>
        <strain evidence="2 3">JCM 12393</strain>
    </source>
</reference>
<dbReference type="EMBL" id="BAAAKJ010000196">
    <property type="protein sequence ID" value="GAA1397873.1"/>
    <property type="molecule type" value="Genomic_DNA"/>
</dbReference>
<evidence type="ECO:0000256" key="1">
    <source>
        <dbReference type="SAM" id="Phobius"/>
    </source>
</evidence>
<evidence type="ECO:0000313" key="3">
    <source>
        <dbReference type="Proteomes" id="UP001499863"/>
    </source>
</evidence>
<evidence type="ECO:0008006" key="4">
    <source>
        <dbReference type="Google" id="ProtNLM"/>
    </source>
</evidence>
<protein>
    <recommendedName>
        <fullName evidence="4">Integral membrane protein</fullName>
    </recommendedName>
</protein>
<dbReference type="Proteomes" id="UP001499863">
    <property type="component" value="Unassembled WGS sequence"/>
</dbReference>
<keyword evidence="1" id="KW-0472">Membrane</keyword>
<feature type="transmembrane region" description="Helical" evidence="1">
    <location>
        <begin position="27"/>
        <end position="45"/>
    </location>
</feature>
<name>A0ABN1Y952_9ACTN</name>
<evidence type="ECO:0000313" key="2">
    <source>
        <dbReference type="EMBL" id="GAA1397873.1"/>
    </source>
</evidence>
<comment type="caution">
    <text evidence="2">The sequence shown here is derived from an EMBL/GenBank/DDBJ whole genome shotgun (WGS) entry which is preliminary data.</text>
</comment>
<dbReference type="RefSeq" id="WP_344336359.1">
    <property type="nucleotide sequence ID" value="NZ_BAAAKJ010000196.1"/>
</dbReference>
<keyword evidence="1" id="KW-0812">Transmembrane</keyword>